<dbReference type="Pfam" id="PF01607">
    <property type="entry name" value="CBM_14"/>
    <property type="match status" value="1"/>
</dbReference>
<feature type="signal peptide" evidence="6">
    <location>
        <begin position="1"/>
        <end position="16"/>
    </location>
</feature>
<feature type="chain" id="PRO_5040124193" evidence="6">
    <location>
        <begin position="17"/>
        <end position="81"/>
    </location>
</feature>
<keyword evidence="5" id="KW-0325">Glycoprotein</keyword>
<dbReference type="PANTHER" id="PTHR23301:SF0">
    <property type="entry name" value="CHITIN-BINDING TYPE-2 DOMAIN-CONTAINING PROTEIN-RELATED"/>
    <property type="match status" value="1"/>
</dbReference>
<dbReference type="Gene3D" id="2.170.140.10">
    <property type="entry name" value="Chitin binding domain"/>
    <property type="match status" value="1"/>
</dbReference>
<dbReference type="GO" id="GO:0008061">
    <property type="term" value="F:chitin binding"/>
    <property type="evidence" value="ECO:0007669"/>
    <property type="project" value="UniProtKB-KW"/>
</dbReference>
<dbReference type="SMART" id="SM00494">
    <property type="entry name" value="ChtBD2"/>
    <property type="match status" value="1"/>
</dbReference>
<evidence type="ECO:0000256" key="5">
    <source>
        <dbReference type="ARBA" id="ARBA00023180"/>
    </source>
</evidence>
<dbReference type="OrthoDB" id="6020543at2759"/>
<dbReference type="InterPro" id="IPR002557">
    <property type="entry name" value="Chitin-bd_dom"/>
</dbReference>
<dbReference type="Proteomes" id="UP000829999">
    <property type="component" value="Chromosome 27"/>
</dbReference>
<reference evidence="9" key="1">
    <citation type="submission" date="2025-08" db="UniProtKB">
        <authorList>
            <consortium name="RefSeq"/>
        </authorList>
    </citation>
    <scope>IDENTIFICATION</scope>
    <source>
        <tissue evidence="9">Whole larval tissue</tissue>
    </source>
</reference>
<keyword evidence="4" id="KW-1015">Disulfide bond</keyword>
<dbReference type="RefSeq" id="XP_050561196.1">
    <property type="nucleotide sequence ID" value="XM_050705239.1"/>
</dbReference>
<keyword evidence="2 6" id="KW-0732">Signal</keyword>
<feature type="domain" description="Chitin-binding type-2" evidence="7">
    <location>
        <begin position="19"/>
        <end position="77"/>
    </location>
</feature>
<evidence type="ECO:0000256" key="2">
    <source>
        <dbReference type="ARBA" id="ARBA00022729"/>
    </source>
</evidence>
<keyword evidence="3" id="KW-0677">Repeat</keyword>
<dbReference type="AlphaFoldDB" id="A0A9R0EA91"/>
<evidence type="ECO:0000313" key="9">
    <source>
        <dbReference type="RefSeq" id="XP_050561196.1"/>
    </source>
</evidence>
<protein>
    <submittedName>
        <fullName evidence="9">Peritrophin-1-like</fullName>
    </submittedName>
</protein>
<dbReference type="SUPFAM" id="SSF57625">
    <property type="entry name" value="Invertebrate chitin-binding proteins"/>
    <property type="match status" value="1"/>
</dbReference>
<dbReference type="InterPro" id="IPR036508">
    <property type="entry name" value="Chitin-bd_dom_sf"/>
</dbReference>
<evidence type="ECO:0000259" key="7">
    <source>
        <dbReference type="PROSITE" id="PS50940"/>
    </source>
</evidence>
<organism evidence="8 9">
    <name type="scientific">Spodoptera frugiperda</name>
    <name type="common">Fall armyworm</name>
    <dbReference type="NCBI Taxonomy" id="7108"/>
    <lineage>
        <taxon>Eukaryota</taxon>
        <taxon>Metazoa</taxon>
        <taxon>Ecdysozoa</taxon>
        <taxon>Arthropoda</taxon>
        <taxon>Hexapoda</taxon>
        <taxon>Insecta</taxon>
        <taxon>Pterygota</taxon>
        <taxon>Neoptera</taxon>
        <taxon>Endopterygota</taxon>
        <taxon>Lepidoptera</taxon>
        <taxon>Glossata</taxon>
        <taxon>Ditrysia</taxon>
        <taxon>Noctuoidea</taxon>
        <taxon>Noctuidae</taxon>
        <taxon>Amphipyrinae</taxon>
        <taxon>Spodoptera</taxon>
    </lineage>
</organism>
<sequence length="81" mass="9186">MKVLLFFMLCVVLVYAKSASLCPETTDGGVTMIPHEFCNQFYVCSSGHRFEMTCPAGLWFDTERQQCNFPHMANCEGRIVP</sequence>
<evidence type="ECO:0000256" key="1">
    <source>
        <dbReference type="ARBA" id="ARBA00022669"/>
    </source>
</evidence>
<evidence type="ECO:0000256" key="4">
    <source>
        <dbReference type="ARBA" id="ARBA00023157"/>
    </source>
</evidence>
<dbReference type="GO" id="GO:0005576">
    <property type="term" value="C:extracellular region"/>
    <property type="evidence" value="ECO:0007669"/>
    <property type="project" value="InterPro"/>
</dbReference>
<gene>
    <name evidence="9" type="primary">LOC118263608</name>
</gene>
<proteinExistence type="predicted"/>
<evidence type="ECO:0000313" key="8">
    <source>
        <dbReference type="Proteomes" id="UP000829999"/>
    </source>
</evidence>
<dbReference type="PANTHER" id="PTHR23301">
    <property type="entry name" value="CHITIN BINDING PERITROPHIN-A"/>
    <property type="match status" value="1"/>
</dbReference>
<dbReference type="PROSITE" id="PS50940">
    <property type="entry name" value="CHIT_BIND_II"/>
    <property type="match status" value="1"/>
</dbReference>
<accession>A0A9R0EA91</accession>
<dbReference type="GeneID" id="118263608"/>
<keyword evidence="1" id="KW-0147">Chitin-binding</keyword>
<name>A0A9R0EA91_SPOFR</name>
<keyword evidence="8" id="KW-1185">Reference proteome</keyword>
<evidence type="ECO:0000256" key="3">
    <source>
        <dbReference type="ARBA" id="ARBA00022737"/>
    </source>
</evidence>
<dbReference type="InterPro" id="IPR051940">
    <property type="entry name" value="Chitin_bind-dev_reg"/>
</dbReference>
<evidence type="ECO:0000256" key="6">
    <source>
        <dbReference type="SAM" id="SignalP"/>
    </source>
</evidence>